<dbReference type="EMBL" id="JANPWB010000013">
    <property type="protein sequence ID" value="KAJ1103695.1"/>
    <property type="molecule type" value="Genomic_DNA"/>
</dbReference>
<reference evidence="2" key="1">
    <citation type="journal article" date="2022" name="bioRxiv">
        <title>Sequencing and chromosome-scale assembly of the giantPleurodeles waltlgenome.</title>
        <authorList>
            <person name="Brown T."/>
            <person name="Elewa A."/>
            <person name="Iarovenko S."/>
            <person name="Subramanian E."/>
            <person name="Araus A.J."/>
            <person name="Petzold A."/>
            <person name="Susuki M."/>
            <person name="Suzuki K.-i.T."/>
            <person name="Hayashi T."/>
            <person name="Toyoda A."/>
            <person name="Oliveira C."/>
            <person name="Osipova E."/>
            <person name="Leigh N.D."/>
            <person name="Simon A."/>
            <person name="Yun M.H."/>
        </authorList>
    </citation>
    <scope>NUCLEOTIDE SEQUENCE</scope>
    <source>
        <strain evidence="2">20211129_DDA</strain>
        <tissue evidence="2">Liver</tissue>
    </source>
</reference>
<evidence type="ECO:0000313" key="2">
    <source>
        <dbReference type="EMBL" id="KAJ1103695.1"/>
    </source>
</evidence>
<feature type="region of interest" description="Disordered" evidence="1">
    <location>
        <begin position="74"/>
        <end position="113"/>
    </location>
</feature>
<sequence length="113" mass="12201">RLGEQHPSFSPCHSVSQVVVFSEQSSERDAIPPTASNSDHSHGCIAARMGGAYGSPPDTRLLVAERTTVSHQSFRALRSPSCTQSLPSRTEGENSACPDRQHGHHVLLEQTRG</sequence>
<organism evidence="2 3">
    <name type="scientific">Pleurodeles waltl</name>
    <name type="common">Iberian ribbed newt</name>
    <dbReference type="NCBI Taxonomy" id="8319"/>
    <lineage>
        <taxon>Eukaryota</taxon>
        <taxon>Metazoa</taxon>
        <taxon>Chordata</taxon>
        <taxon>Craniata</taxon>
        <taxon>Vertebrata</taxon>
        <taxon>Euteleostomi</taxon>
        <taxon>Amphibia</taxon>
        <taxon>Batrachia</taxon>
        <taxon>Caudata</taxon>
        <taxon>Salamandroidea</taxon>
        <taxon>Salamandridae</taxon>
        <taxon>Pleurodelinae</taxon>
        <taxon>Pleurodeles</taxon>
    </lineage>
</organism>
<keyword evidence="3" id="KW-1185">Reference proteome</keyword>
<feature type="non-terminal residue" evidence="2">
    <location>
        <position position="1"/>
    </location>
</feature>
<proteinExistence type="predicted"/>
<feature type="region of interest" description="Disordered" evidence="1">
    <location>
        <begin position="21"/>
        <end position="43"/>
    </location>
</feature>
<evidence type="ECO:0000256" key="1">
    <source>
        <dbReference type="SAM" id="MobiDB-lite"/>
    </source>
</evidence>
<protein>
    <submittedName>
        <fullName evidence="2">Uncharacterized protein</fullName>
    </submittedName>
</protein>
<comment type="caution">
    <text evidence="2">The sequence shown here is derived from an EMBL/GenBank/DDBJ whole genome shotgun (WGS) entry which is preliminary data.</text>
</comment>
<evidence type="ECO:0000313" key="3">
    <source>
        <dbReference type="Proteomes" id="UP001066276"/>
    </source>
</evidence>
<name>A0AAV7MIU0_PLEWA</name>
<gene>
    <name evidence="2" type="ORF">NDU88_001116</name>
</gene>
<dbReference type="AlphaFoldDB" id="A0AAV7MIU0"/>
<feature type="non-terminal residue" evidence="2">
    <location>
        <position position="113"/>
    </location>
</feature>
<accession>A0AAV7MIU0</accession>
<dbReference type="Proteomes" id="UP001066276">
    <property type="component" value="Chromosome 9"/>
</dbReference>